<accession>A0A1H8RP77</accession>
<dbReference type="Proteomes" id="UP000198847">
    <property type="component" value="Unassembled WGS sequence"/>
</dbReference>
<protein>
    <submittedName>
        <fullName evidence="5">Glycerol 3-phosphate dehydrogenase (Quinone) subunit B</fullName>
    </submittedName>
</protein>
<evidence type="ECO:0000259" key="4">
    <source>
        <dbReference type="Pfam" id="PF00890"/>
    </source>
</evidence>
<dbReference type="Pfam" id="PF00890">
    <property type="entry name" value="FAD_binding_2"/>
    <property type="match status" value="1"/>
</dbReference>
<dbReference type="InterPro" id="IPR009158">
    <property type="entry name" value="G3P_DH_GlpB_su"/>
</dbReference>
<sequence length="415" mass="44004">MKEYDVIVMGAGMSGLVAAAAAVKRGKKVMLMAKGTGAVAFGSGTVDLLGYLPDKTMVTDFNSGLAQLPKTHPYARLGAEKVAAAAQFLSDICKEEGFEYAGGLDKNSFLPTAAGTLKPTGLIPKTMDASVIEQAEQVVVVGFEKLKDYYPQVIAKGLARIPGYDKKYEVVMVDIKQDEQGRDFNALDVARWMDSPAGRSQFVSQLRGVVKPGAVVLVPPVLGSKPTYAVRDELEGLLKCKLVELLGMPPGVTGYRLRSLLMSYIKKMGVAVAEQVNITGSVVENGVCKGVIVSSAAREHTFYAKSFILATGGFFGGGLISEPGTAYEPIFKLPLAGDMDQGNWGDLKLFAAHGQPFAQIGIQVNDNLQPADNNGNVLVSNLFVAGRNLPGYDYCLEKSGNGVAMASGYHAGMSV</sequence>
<keyword evidence="3" id="KW-0560">Oxidoreductase</keyword>
<dbReference type="SUPFAM" id="SSF51905">
    <property type="entry name" value="FAD/NAD(P)-binding domain"/>
    <property type="match status" value="1"/>
</dbReference>
<keyword evidence="6" id="KW-1185">Reference proteome</keyword>
<dbReference type="OrthoDB" id="140595at2"/>
<dbReference type="NCBIfam" id="TIGR03378">
    <property type="entry name" value="glycerol3P_GlpB"/>
    <property type="match status" value="1"/>
</dbReference>
<dbReference type="AlphaFoldDB" id="A0A1H8RP77"/>
<evidence type="ECO:0000256" key="2">
    <source>
        <dbReference type="ARBA" id="ARBA00022643"/>
    </source>
</evidence>
<keyword evidence="1" id="KW-0285">Flavoprotein</keyword>
<evidence type="ECO:0000256" key="1">
    <source>
        <dbReference type="ARBA" id="ARBA00022630"/>
    </source>
</evidence>
<keyword evidence="2" id="KW-0288">FMN</keyword>
<proteinExistence type="predicted"/>
<gene>
    <name evidence="5" type="ORF">SAMN04490178_10429</name>
</gene>
<dbReference type="InterPro" id="IPR003953">
    <property type="entry name" value="FAD-dep_OxRdtase_2_FAD-bd"/>
</dbReference>
<evidence type="ECO:0000313" key="5">
    <source>
        <dbReference type="EMBL" id="SEO68142.1"/>
    </source>
</evidence>
<feature type="domain" description="FAD-dependent oxidoreductase 2 FAD-binding" evidence="4">
    <location>
        <begin position="5"/>
        <end position="403"/>
    </location>
</feature>
<dbReference type="PIRSF" id="PIRSF000141">
    <property type="entry name" value="Anaerobic_G3P_dh"/>
    <property type="match status" value="1"/>
</dbReference>
<evidence type="ECO:0000256" key="3">
    <source>
        <dbReference type="ARBA" id="ARBA00023002"/>
    </source>
</evidence>
<evidence type="ECO:0000313" key="6">
    <source>
        <dbReference type="Proteomes" id="UP000198847"/>
    </source>
</evidence>
<name>A0A1H8RP77_9FIRM</name>
<dbReference type="GO" id="GO:0004368">
    <property type="term" value="F:glycerol-3-phosphate dehydrogenase (quinone) activity"/>
    <property type="evidence" value="ECO:0007669"/>
    <property type="project" value="InterPro"/>
</dbReference>
<dbReference type="InterPro" id="IPR036188">
    <property type="entry name" value="FAD/NAD-bd_sf"/>
</dbReference>
<dbReference type="Gene3D" id="3.50.50.60">
    <property type="entry name" value="FAD/NAD(P)-binding domain"/>
    <property type="match status" value="2"/>
</dbReference>
<reference evidence="5 6" key="1">
    <citation type="submission" date="2016-10" db="EMBL/GenBank/DDBJ databases">
        <authorList>
            <person name="de Groot N.N."/>
        </authorList>
    </citation>
    <scope>NUCLEOTIDE SEQUENCE [LARGE SCALE GENOMIC DNA]</scope>
    <source>
        <strain evidence="5 6">DSM 13305</strain>
    </source>
</reference>
<dbReference type="RefSeq" id="WP_091744298.1">
    <property type="nucleotide sequence ID" value="NZ_FODY01000004.1"/>
</dbReference>
<dbReference type="EMBL" id="FODY01000004">
    <property type="protein sequence ID" value="SEO68142.1"/>
    <property type="molecule type" value="Genomic_DNA"/>
</dbReference>
<dbReference type="GO" id="GO:0009331">
    <property type="term" value="C:glycerol-3-phosphate dehydrogenase (FAD) complex"/>
    <property type="evidence" value="ECO:0007669"/>
    <property type="project" value="InterPro"/>
</dbReference>
<organism evidence="5 6">
    <name type="scientific">Propionispora vibrioides</name>
    <dbReference type="NCBI Taxonomy" id="112903"/>
    <lineage>
        <taxon>Bacteria</taxon>
        <taxon>Bacillati</taxon>
        <taxon>Bacillota</taxon>
        <taxon>Negativicutes</taxon>
        <taxon>Selenomonadales</taxon>
        <taxon>Sporomusaceae</taxon>
        <taxon>Propionispora</taxon>
    </lineage>
</organism>
<dbReference type="PRINTS" id="PR00411">
    <property type="entry name" value="PNDRDTASEI"/>
</dbReference>
<dbReference type="STRING" id="112903.SAMN04490178_10429"/>